<gene>
    <name evidence="4" type="ORF">JXQ802_LOCUS55029</name>
    <name evidence="3" type="ORF">PYM288_LOCUS38517</name>
    <name evidence="2" type="ORF">ZHD862_LOCUS25450</name>
</gene>
<evidence type="ECO:0000256" key="1">
    <source>
        <dbReference type="SAM" id="SignalP"/>
    </source>
</evidence>
<evidence type="ECO:0000313" key="6">
    <source>
        <dbReference type="Proteomes" id="UP000663870"/>
    </source>
</evidence>
<keyword evidence="6" id="KW-1185">Reference proteome</keyword>
<protein>
    <submittedName>
        <fullName evidence="3">Uncharacterized protein</fullName>
    </submittedName>
</protein>
<organism evidence="3 5">
    <name type="scientific">Rotaria sordida</name>
    <dbReference type="NCBI Taxonomy" id="392033"/>
    <lineage>
        <taxon>Eukaryota</taxon>
        <taxon>Metazoa</taxon>
        <taxon>Spiralia</taxon>
        <taxon>Gnathifera</taxon>
        <taxon>Rotifera</taxon>
        <taxon>Eurotatoria</taxon>
        <taxon>Bdelloidea</taxon>
        <taxon>Philodinida</taxon>
        <taxon>Philodinidae</taxon>
        <taxon>Rotaria</taxon>
    </lineage>
</organism>
<evidence type="ECO:0000313" key="5">
    <source>
        <dbReference type="Proteomes" id="UP000663854"/>
    </source>
</evidence>
<dbReference type="EMBL" id="CAJNOT010001813">
    <property type="protein sequence ID" value="CAF1252213.1"/>
    <property type="molecule type" value="Genomic_DNA"/>
</dbReference>
<comment type="caution">
    <text evidence="3">The sequence shown here is derived from an EMBL/GenBank/DDBJ whole genome shotgun (WGS) entry which is preliminary data.</text>
</comment>
<name>A0A815SUR3_9BILA</name>
<evidence type="ECO:0000313" key="4">
    <source>
        <dbReference type="EMBL" id="CAF1654269.1"/>
    </source>
</evidence>
<feature type="chain" id="PRO_5035687993" evidence="1">
    <location>
        <begin position="17"/>
        <end position="51"/>
    </location>
</feature>
<feature type="signal peptide" evidence="1">
    <location>
        <begin position="1"/>
        <end position="16"/>
    </location>
</feature>
<proteinExistence type="predicted"/>
<evidence type="ECO:0000313" key="3">
    <source>
        <dbReference type="EMBL" id="CAF1498479.1"/>
    </source>
</evidence>
<dbReference type="EMBL" id="CAJNOL010011228">
    <property type="protein sequence ID" value="CAF1654269.1"/>
    <property type="molecule type" value="Genomic_DNA"/>
</dbReference>
<reference evidence="3" key="1">
    <citation type="submission" date="2021-02" db="EMBL/GenBank/DDBJ databases">
        <authorList>
            <person name="Nowell W R."/>
        </authorList>
    </citation>
    <scope>NUCLEOTIDE SEQUENCE</scope>
</reference>
<sequence length="51" mass="6069">MFMMFLIKLDLLYITPFNVVLHCLINLNINWDNSDVDHELLVNHKLTLNNI</sequence>
<dbReference type="Proteomes" id="UP000663854">
    <property type="component" value="Unassembled WGS sequence"/>
</dbReference>
<feature type="non-terminal residue" evidence="3">
    <location>
        <position position="1"/>
    </location>
</feature>
<accession>A0A815SUR3</accession>
<evidence type="ECO:0000313" key="2">
    <source>
        <dbReference type="EMBL" id="CAF1252213.1"/>
    </source>
</evidence>
<dbReference type="AlphaFoldDB" id="A0A815SUR3"/>
<keyword evidence="1" id="KW-0732">Signal</keyword>
<dbReference type="EMBL" id="CAJNOH010009452">
    <property type="protein sequence ID" value="CAF1498479.1"/>
    <property type="molecule type" value="Genomic_DNA"/>
</dbReference>
<dbReference type="Proteomes" id="UP000663864">
    <property type="component" value="Unassembled WGS sequence"/>
</dbReference>
<dbReference type="Proteomes" id="UP000663870">
    <property type="component" value="Unassembled WGS sequence"/>
</dbReference>